<evidence type="ECO:0000256" key="1">
    <source>
        <dbReference type="ARBA" id="ARBA00005909"/>
    </source>
</evidence>
<sequence>MPYSQKASTVLQPPGWNQGCEDDHKLYKRALLLHSSSRFSISHPMDDLILEDMIKGEQRRRRIDQGDSGGEGRSERETPSTVRDLEMKISNSSSAEGSGNDQRVRSASDKEKTKLRERKRRAITTKIFHGLRRHGGYKLPPRADINDVLRHLAGEAGWVIESDGTTYRTKGPVPHQCPACGYCGVSNTRSLPVATGSYAIGCGGGGGGDCSTTASPRQTAIIQQPSPSSSDAAAGAASGHRFDVVAASSSSNRVAVPERDVSPALSMGDEVAAYLIGGTEAQRLTSAYYGAQNGVAGGADAFVMISGQHQKAYLQEARASNRSTPIGSPQSFEDPNHSSAGKVGQ</sequence>
<dbReference type="Pfam" id="PF05687">
    <property type="entry name" value="BES1_N"/>
    <property type="match status" value="1"/>
</dbReference>
<feature type="region of interest" description="Disordered" evidence="6">
    <location>
        <begin position="316"/>
        <end position="345"/>
    </location>
</feature>
<keyword evidence="4 5" id="KW-0804">Transcription</keyword>
<accession>A0AAV7DS66</accession>
<gene>
    <name evidence="8" type="ORF">H6P81_019289</name>
</gene>
<evidence type="ECO:0000256" key="6">
    <source>
        <dbReference type="SAM" id="MobiDB-lite"/>
    </source>
</evidence>
<comment type="similarity">
    <text evidence="1 5">Belongs to the BZR/LAT61 family.</text>
</comment>
<keyword evidence="5" id="KW-1070">Brassinosteroid signaling pathway</keyword>
<feature type="region of interest" description="Disordered" evidence="6">
    <location>
        <begin position="59"/>
        <end position="119"/>
    </location>
</feature>
<dbReference type="InterPro" id="IPR008540">
    <property type="entry name" value="BES1_N"/>
</dbReference>
<dbReference type="EMBL" id="JAINDJ010000008">
    <property type="protein sequence ID" value="KAG9439124.1"/>
    <property type="molecule type" value="Genomic_DNA"/>
</dbReference>
<evidence type="ECO:0000313" key="9">
    <source>
        <dbReference type="Proteomes" id="UP000825729"/>
    </source>
</evidence>
<evidence type="ECO:0000256" key="2">
    <source>
        <dbReference type="ARBA" id="ARBA00023015"/>
    </source>
</evidence>
<dbReference type="GO" id="GO:0005634">
    <property type="term" value="C:nucleus"/>
    <property type="evidence" value="ECO:0007669"/>
    <property type="project" value="UniProtKB-SubCell"/>
</dbReference>
<comment type="caution">
    <text evidence="8">The sequence shown here is derived from an EMBL/GenBank/DDBJ whole genome shotgun (WGS) entry which is preliminary data.</text>
</comment>
<dbReference type="GO" id="GO:0006351">
    <property type="term" value="P:DNA-templated transcription"/>
    <property type="evidence" value="ECO:0007669"/>
    <property type="project" value="InterPro"/>
</dbReference>
<organism evidence="8 9">
    <name type="scientific">Aristolochia fimbriata</name>
    <name type="common">White veined hardy Dutchman's pipe vine</name>
    <dbReference type="NCBI Taxonomy" id="158543"/>
    <lineage>
        <taxon>Eukaryota</taxon>
        <taxon>Viridiplantae</taxon>
        <taxon>Streptophyta</taxon>
        <taxon>Embryophyta</taxon>
        <taxon>Tracheophyta</taxon>
        <taxon>Spermatophyta</taxon>
        <taxon>Magnoliopsida</taxon>
        <taxon>Magnoliidae</taxon>
        <taxon>Piperales</taxon>
        <taxon>Aristolochiaceae</taxon>
        <taxon>Aristolochia</taxon>
    </lineage>
</organism>
<feature type="compositionally biased region" description="Basic and acidic residues" evidence="6">
    <location>
        <begin position="70"/>
        <end position="87"/>
    </location>
</feature>
<evidence type="ECO:0000256" key="3">
    <source>
        <dbReference type="ARBA" id="ARBA00023125"/>
    </source>
</evidence>
<comment type="subcellular location">
    <subcellularLocation>
        <location evidence="5">Nucleus</location>
    </subcellularLocation>
</comment>
<dbReference type="GO" id="GO:0003677">
    <property type="term" value="F:DNA binding"/>
    <property type="evidence" value="ECO:0007669"/>
    <property type="project" value="UniProtKB-UniRule"/>
</dbReference>
<reference evidence="8 9" key="1">
    <citation type="submission" date="2021-07" db="EMBL/GenBank/DDBJ databases">
        <title>The Aristolochia fimbriata genome: insights into angiosperm evolution, floral development and chemical biosynthesis.</title>
        <authorList>
            <person name="Jiao Y."/>
        </authorList>
    </citation>
    <scope>NUCLEOTIDE SEQUENCE [LARGE SCALE GENOMIC DNA]</scope>
    <source>
        <strain evidence="8">IBCAS-2021</strain>
        <tissue evidence="8">Leaf</tissue>
    </source>
</reference>
<dbReference type="AlphaFoldDB" id="A0AAV7DS66"/>
<dbReference type="GO" id="GO:0009742">
    <property type="term" value="P:brassinosteroid mediated signaling pathway"/>
    <property type="evidence" value="ECO:0007669"/>
    <property type="project" value="UniProtKB-UniRule"/>
</dbReference>
<dbReference type="GO" id="GO:0003700">
    <property type="term" value="F:DNA-binding transcription factor activity"/>
    <property type="evidence" value="ECO:0007669"/>
    <property type="project" value="UniProtKB-UniRule"/>
</dbReference>
<dbReference type="Proteomes" id="UP000825729">
    <property type="component" value="Unassembled WGS sequence"/>
</dbReference>
<feature type="compositionally biased region" description="Polar residues" evidence="6">
    <location>
        <begin position="318"/>
        <end position="339"/>
    </location>
</feature>
<dbReference type="PANTHER" id="PTHR31506">
    <property type="entry name" value="BES1/BZR1 HOMOLOG PROTEIN 3-RELATED"/>
    <property type="match status" value="1"/>
</dbReference>
<dbReference type="PANTHER" id="PTHR31506:SF4">
    <property type="entry name" value="BES1_BZR1 PLANT TRANSCRIPTION FACTOR N-TERMINAL DOMAIN-CONTAINING PROTEIN"/>
    <property type="match status" value="1"/>
</dbReference>
<feature type="domain" description="BES1/BZR1 plant transcription factor N-terminal" evidence="7">
    <location>
        <begin position="102"/>
        <end position="204"/>
    </location>
</feature>
<protein>
    <recommendedName>
        <fullName evidence="5">Protein BZR1 homolog</fullName>
    </recommendedName>
    <alternativeName>
        <fullName evidence="5">Protein BRASSINAZOLE-RESISTANT 1 homolog</fullName>
    </alternativeName>
</protein>
<evidence type="ECO:0000256" key="4">
    <source>
        <dbReference type="ARBA" id="ARBA00023163"/>
    </source>
</evidence>
<name>A0AAV7DS66_ARIFI</name>
<feature type="compositionally biased region" description="Basic and acidic residues" evidence="6">
    <location>
        <begin position="102"/>
        <end position="114"/>
    </location>
</feature>
<dbReference type="InterPro" id="IPR033264">
    <property type="entry name" value="BZR"/>
</dbReference>
<comment type="function">
    <text evidence="5">Functions in brassinosteroid signaling. May function as transcriptional repressor.</text>
</comment>
<keyword evidence="9" id="KW-1185">Reference proteome</keyword>
<feature type="compositionally biased region" description="Polar residues" evidence="6">
    <location>
        <begin position="89"/>
        <end position="101"/>
    </location>
</feature>
<proteinExistence type="inferred from homology"/>
<evidence type="ECO:0000313" key="8">
    <source>
        <dbReference type="EMBL" id="KAG9439124.1"/>
    </source>
</evidence>
<keyword evidence="3 5" id="KW-0238">DNA-binding</keyword>
<keyword evidence="2 5" id="KW-0805">Transcription regulation</keyword>
<evidence type="ECO:0000256" key="5">
    <source>
        <dbReference type="RuleBase" id="RU369040"/>
    </source>
</evidence>
<evidence type="ECO:0000259" key="7">
    <source>
        <dbReference type="Pfam" id="PF05687"/>
    </source>
</evidence>